<feature type="compositionally biased region" description="Low complexity" evidence="11">
    <location>
        <begin position="259"/>
        <end position="283"/>
    </location>
</feature>
<keyword evidence="9" id="KW-0325">Glycoprotein</keyword>
<evidence type="ECO:0000256" key="6">
    <source>
        <dbReference type="ARBA" id="ARBA00023136"/>
    </source>
</evidence>
<keyword evidence="10" id="KW-0393">Immunoglobulin domain</keyword>
<dbReference type="SMART" id="SM00406">
    <property type="entry name" value="IGv"/>
    <property type="match status" value="2"/>
</dbReference>
<keyword evidence="8" id="KW-0675">Receptor</keyword>
<dbReference type="SMART" id="SM00409">
    <property type="entry name" value="IG"/>
    <property type="match status" value="2"/>
</dbReference>
<name>A0A8S4Q624_OWEFU</name>
<dbReference type="PROSITE" id="PS50835">
    <property type="entry name" value="IG_LIKE"/>
    <property type="match status" value="2"/>
</dbReference>
<dbReference type="AlphaFoldDB" id="A0A8S4Q624"/>
<dbReference type="OrthoDB" id="10012075at2759"/>
<dbReference type="InterPro" id="IPR051713">
    <property type="entry name" value="T-cell_Activation_Regulation"/>
</dbReference>
<proteinExistence type="predicted"/>
<accession>A0A8S4Q624</accession>
<dbReference type="Gene3D" id="2.60.40.10">
    <property type="entry name" value="Immunoglobulins"/>
    <property type="match status" value="2"/>
</dbReference>
<dbReference type="GO" id="GO:0007166">
    <property type="term" value="P:cell surface receptor signaling pathway"/>
    <property type="evidence" value="ECO:0007669"/>
    <property type="project" value="TreeGrafter"/>
</dbReference>
<organism evidence="14 15">
    <name type="scientific">Owenia fusiformis</name>
    <name type="common">Polychaete worm</name>
    <dbReference type="NCBI Taxonomy" id="6347"/>
    <lineage>
        <taxon>Eukaryota</taxon>
        <taxon>Metazoa</taxon>
        <taxon>Spiralia</taxon>
        <taxon>Lophotrochozoa</taxon>
        <taxon>Annelida</taxon>
        <taxon>Polychaeta</taxon>
        <taxon>Sedentaria</taxon>
        <taxon>Canalipalpata</taxon>
        <taxon>Sabellida</taxon>
        <taxon>Oweniida</taxon>
        <taxon>Oweniidae</taxon>
        <taxon>Owenia</taxon>
    </lineage>
</organism>
<evidence type="ECO:0000256" key="12">
    <source>
        <dbReference type="SAM" id="Phobius"/>
    </source>
</evidence>
<evidence type="ECO:0000259" key="13">
    <source>
        <dbReference type="PROSITE" id="PS50835"/>
    </source>
</evidence>
<dbReference type="PANTHER" id="PTHR25466">
    <property type="entry name" value="T-LYMPHOCYTE ACTIVATION ANTIGEN"/>
    <property type="match status" value="1"/>
</dbReference>
<keyword evidence="4" id="KW-0732">Signal</keyword>
<dbReference type="GO" id="GO:0006955">
    <property type="term" value="P:immune response"/>
    <property type="evidence" value="ECO:0007669"/>
    <property type="project" value="TreeGrafter"/>
</dbReference>
<dbReference type="SUPFAM" id="SSF48726">
    <property type="entry name" value="Immunoglobulin"/>
    <property type="match status" value="2"/>
</dbReference>
<keyword evidence="5 12" id="KW-1133">Transmembrane helix</keyword>
<feature type="transmembrane region" description="Helical" evidence="12">
    <location>
        <begin position="303"/>
        <end position="326"/>
    </location>
</feature>
<sequence length="351" mass="38227">KEKKEKMLIYNFPHNFLYIKQLDTIWPLLFLGLNCVISKHQGGQLAREPQTTTATVGSAVTLFCTLTADQVAQGWTITWKEGEDFIYIGSTGANYNPTKYTVSGNANLQINDVTTEDAGVYQCRVYPKGGTPPFDKTAQLNIINSGGQLAIEPQTTTATVGSTVTLFCTLTADQVAQGWTITWKEGDDFIYVGSTGVNSNPTKYTISGNANLQINDVTTEDAGVYQCRVYPKGGTPPFDKTAKLNIINSGGQLARELQTTTTTSTTTISRTTTTTTPTTSSHSSSNITANALYTKSGLHITELLLYIVVPGIVAVVITFILLGLWYKCCYKRSNNKRYEAVNVDSLQVTSN</sequence>
<comment type="subcellular location">
    <subcellularLocation>
        <location evidence="1">Cell membrane</location>
        <topology evidence="1">Single-pass type I membrane protein</topology>
    </subcellularLocation>
</comment>
<evidence type="ECO:0000313" key="15">
    <source>
        <dbReference type="Proteomes" id="UP000749559"/>
    </source>
</evidence>
<dbReference type="SMART" id="SM00408">
    <property type="entry name" value="IGc2"/>
    <property type="match status" value="2"/>
</dbReference>
<dbReference type="PANTHER" id="PTHR25466:SF9">
    <property type="entry name" value="FIBRONECTIN TYPE-III DOMAIN-CONTAINING PROTEIN"/>
    <property type="match status" value="1"/>
</dbReference>
<evidence type="ECO:0000256" key="7">
    <source>
        <dbReference type="ARBA" id="ARBA00023157"/>
    </source>
</evidence>
<evidence type="ECO:0000313" key="14">
    <source>
        <dbReference type="EMBL" id="CAH1801281.1"/>
    </source>
</evidence>
<keyword evidence="15" id="KW-1185">Reference proteome</keyword>
<evidence type="ECO:0000256" key="11">
    <source>
        <dbReference type="SAM" id="MobiDB-lite"/>
    </source>
</evidence>
<evidence type="ECO:0000256" key="8">
    <source>
        <dbReference type="ARBA" id="ARBA00023170"/>
    </source>
</evidence>
<evidence type="ECO:0000256" key="3">
    <source>
        <dbReference type="ARBA" id="ARBA00022692"/>
    </source>
</evidence>
<dbReference type="GO" id="GO:0071222">
    <property type="term" value="P:cellular response to lipopolysaccharide"/>
    <property type="evidence" value="ECO:0007669"/>
    <property type="project" value="TreeGrafter"/>
</dbReference>
<evidence type="ECO:0000256" key="2">
    <source>
        <dbReference type="ARBA" id="ARBA00022475"/>
    </source>
</evidence>
<dbReference type="GO" id="GO:0009897">
    <property type="term" value="C:external side of plasma membrane"/>
    <property type="evidence" value="ECO:0007669"/>
    <property type="project" value="TreeGrafter"/>
</dbReference>
<dbReference type="InterPro" id="IPR003598">
    <property type="entry name" value="Ig_sub2"/>
</dbReference>
<evidence type="ECO:0000256" key="1">
    <source>
        <dbReference type="ARBA" id="ARBA00004251"/>
    </source>
</evidence>
<feature type="non-terminal residue" evidence="14">
    <location>
        <position position="1"/>
    </location>
</feature>
<dbReference type="InterPro" id="IPR036179">
    <property type="entry name" value="Ig-like_dom_sf"/>
</dbReference>
<feature type="domain" description="Ig-like" evidence="13">
    <location>
        <begin position="27"/>
        <end position="125"/>
    </location>
</feature>
<dbReference type="InterPro" id="IPR007110">
    <property type="entry name" value="Ig-like_dom"/>
</dbReference>
<keyword evidence="3 12" id="KW-0812">Transmembrane</keyword>
<feature type="domain" description="Ig-like" evidence="13">
    <location>
        <begin position="132"/>
        <end position="245"/>
    </location>
</feature>
<dbReference type="Proteomes" id="UP000749559">
    <property type="component" value="Unassembled WGS sequence"/>
</dbReference>
<keyword evidence="7" id="KW-1015">Disulfide bond</keyword>
<keyword evidence="2" id="KW-1003">Cell membrane</keyword>
<evidence type="ECO:0000256" key="4">
    <source>
        <dbReference type="ARBA" id="ARBA00022729"/>
    </source>
</evidence>
<dbReference type="EMBL" id="CAIIXF020000012">
    <property type="protein sequence ID" value="CAH1801281.1"/>
    <property type="molecule type" value="Genomic_DNA"/>
</dbReference>
<evidence type="ECO:0000256" key="5">
    <source>
        <dbReference type="ARBA" id="ARBA00022989"/>
    </source>
</evidence>
<gene>
    <name evidence="14" type="ORF">OFUS_LOCUS25088</name>
</gene>
<evidence type="ECO:0000256" key="10">
    <source>
        <dbReference type="ARBA" id="ARBA00023319"/>
    </source>
</evidence>
<dbReference type="InterPro" id="IPR013783">
    <property type="entry name" value="Ig-like_fold"/>
</dbReference>
<comment type="caution">
    <text evidence="14">The sequence shown here is derived from an EMBL/GenBank/DDBJ whole genome shotgun (WGS) entry which is preliminary data.</text>
</comment>
<reference evidence="14" key="1">
    <citation type="submission" date="2022-03" db="EMBL/GenBank/DDBJ databases">
        <authorList>
            <person name="Martin C."/>
        </authorList>
    </citation>
    <scope>NUCLEOTIDE SEQUENCE</scope>
</reference>
<feature type="region of interest" description="Disordered" evidence="11">
    <location>
        <begin position="258"/>
        <end position="283"/>
    </location>
</feature>
<keyword evidence="6 12" id="KW-0472">Membrane</keyword>
<dbReference type="InterPro" id="IPR003599">
    <property type="entry name" value="Ig_sub"/>
</dbReference>
<protein>
    <recommendedName>
        <fullName evidence="13">Ig-like domain-containing protein</fullName>
    </recommendedName>
</protein>
<dbReference type="InterPro" id="IPR013106">
    <property type="entry name" value="Ig_V-set"/>
</dbReference>
<dbReference type="Pfam" id="PF15102">
    <property type="entry name" value="TMEM154"/>
    <property type="match status" value="1"/>
</dbReference>
<dbReference type="Pfam" id="PF07686">
    <property type="entry name" value="V-set"/>
    <property type="match status" value="2"/>
</dbReference>
<evidence type="ECO:0000256" key="9">
    <source>
        <dbReference type="ARBA" id="ARBA00023180"/>
    </source>
</evidence>
<dbReference type="InterPro" id="IPR028064">
    <property type="entry name" value="TMEM154"/>
</dbReference>